<dbReference type="Proteomes" id="UP000003287">
    <property type="component" value="Unassembled WGS sequence"/>
</dbReference>
<keyword evidence="4" id="KW-1185">Reference proteome</keyword>
<proteinExistence type="predicted"/>
<sequence>MELLIEQQGIVHFLACIALLNDASISFHKKRGYQQVDHFPKIGYKFGQWHDNNVVAEEFG</sequence>
<dbReference type="EMBL" id="BASX01000001">
    <property type="protein sequence ID" value="GAD43554.1"/>
    <property type="molecule type" value="Genomic_DNA"/>
</dbReference>
<dbReference type="InterPro" id="IPR016181">
    <property type="entry name" value="Acyl_CoA_acyltransferase"/>
</dbReference>
<organism evidence="1 3">
    <name type="scientific">Streptococcus constellatus subsp. pharyngis SK1060 = CCUG 46377</name>
    <dbReference type="NCBI Taxonomy" id="1035184"/>
    <lineage>
        <taxon>Bacteria</taxon>
        <taxon>Bacillati</taxon>
        <taxon>Bacillota</taxon>
        <taxon>Bacilli</taxon>
        <taxon>Lactobacillales</taxon>
        <taxon>Streptococcaceae</taxon>
        <taxon>Streptococcus</taxon>
        <taxon>Streptococcus anginosus group</taxon>
    </lineage>
</organism>
<dbReference type="SUPFAM" id="SSF55729">
    <property type="entry name" value="Acyl-CoA N-acyltransferases (Nat)"/>
    <property type="match status" value="1"/>
</dbReference>
<dbReference type="Gene3D" id="3.40.630.30">
    <property type="match status" value="1"/>
</dbReference>
<gene>
    <name evidence="2" type="ORF">ANG5_0082</name>
    <name evidence="1" type="ORF">HMPREF1042_0772</name>
</gene>
<evidence type="ECO:0000313" key="2">
    <source>
        <dbReference type="EMBL" id="GAD43554.1"/>
    </source>
</evidence>
<reference evidence="2 4" key="2">
    <citation type="submission" date="2013-09" db="EMBL/GenBank/DDBJ databases">
        <title>Genome Sequences of seven clinical isolates and type strains of anginosus group streptococci.</title>
        <authorList>
            <person name="Maruyama F."/>
            <person name="Sakurai A."/>
            <person name="Ogura Y."/>
            <person name="Homma H."/>
            <person name="Takahashi N."/>
            <person name="Ohtsubo Y."/>
            <person name="Hoshino T."/>
            <person name="Okahashi N."/>
            <person name="Nakagawa I."/>
            <person name="Kimura S."/>
            <person name="Fujiwara T."/>
            <person name="Hayashi T."/>
            <person name="Shintani S."/>
        </authorList>
    </citation>
    <scope>NUCLEOTIDE SEQUENCE [LARGE SCALE GENOMIC DNA]</scope>
    <source>
        <strain evidence="2">CCUG 46377</strain>
        <strain evidence="4">CCUG46377</strain>
    </source>
</reference>
<dbReference type="AlphaFoldDB" id="F9P5L8"/>
<reference evidence="1 3" key="1">
    <citation type="submission" date="2011-06" db="EMBL/GenBank/DDBJ databases">
        <authorList>
            <person name="Harkins D.M."/>
            <person name="Madupu R."/>
            <person name="Durkin A.S."/>
            <person name="Torralba M."/>
            <person name="Methe B."/>
            <person name="Sutton G.G."/>
            <person name="Nelson K.E."/>
        </authorList>
    </citation>
    <scope>NUCLEOTIDE SEQUENCE [LARGE SCALE GENOMIC DNA]</scope>
    <source>
        <strain evidence="1 3">SK1060</strain>
    </source>
</reference>
<accession>F9P5L8</accession>
<dbReference type="EMBL" id="AFUP01000001">
    <property type="protein sequence ID" value="EGV10732.1"/>
    <property type="molecule type" value="Genomic_DNA"/>
</dbReference>
<protein>
    <submittedName>
        <fullName evidence="1">Toxin-antitoxin system, toxin component, GNAT domain protein</fullName>
    </submittedName>
</protein>
<name>F9P5L8_STRCV</name>
<dbReference type="eggNOG" id="COG1247">
    <property type="taxonomic scope" value="Bacteria"/>
</dbReference>
<dbReference type="Proteomes" id="UP000016985">
    <property type="component" value="Unassembled WGS sequence"/>
</dbReference>
<evidence type="ECO:0000313" key="1">
    <source>
        <dbReference type="EMBL" id="EGV10732.1"/>
    </source>
</evidence>
<evidence type="ECO:0000313" key="4">
    <source>
        <dbReference type="Proteomes" id="UP000016985"/>
    </source>
</evidence>
<evidence type="ECO:0000313" key="3">
    <source>
        <dbReference type="Proteomes" id="UP000003287"/>
    </source>
</evidence>
<dbReference type="Pfam" id="PF13420">
    <property type="entry name" value="Acetyltransf_4"/>
    <property type="match status" value="1"/>
</dbReference>